<name>A0A087TXP3_STEMI</name>
<dbReference type="EMBL" id="KK117229">
    <property type="protein sequence ID" value="KFM69882.1"/>
    <property type="molecule type" value="Genomic_DNA"/>
</dbReference>
<protein>
    <submittedName>
        <fullName evidence="2">Uncharacterized protein</fullName>
    </submittedName>
</protein>
<dbReference type="Proteomes" id="UP000054359">
    <property type="component" value="Unassembled WGS sequence"/>
</dbReference>
<accession>A0A087TXP3</accession>
<dbReference type="OrthoDB" id="6494799at2759"/>
<evidence type="ECO:0000313" key="3">
    <source>
        <dbReference type="Proteomes" id="UP000054359"/>
    </source>
</evidence>
<dbReference type="AlphaFoldDB" id="A0A087TXP3"/>
<keyword evidence="3" id="KW-1185">Reference proteome</keyword>
<feature type="non-terminal residue" evidence="2">
    <location>
        <position position="126"/>
    </location>
</feature>
<evidence type="ECO:0000256" key="1">
    <source>
        <dbReference type="SAM" id="MobiDB-lite"/>
    </source>
</evidence>
<gene>
    <name evidence="2" type="ORF">X975_17046</name>
</gene>
<feature type="compositionally biased region" description="Polar residues" evidence="1">
    <location>
        <begin position="67"/>
        <end position="80"/>
    </location>
</feature>
<feature type="compositionally biased region" description="Basic and acidic residues" evidence="1">
    <location>
        <begin position="17"/>
        <end position="38"/>
    </location>
</feature>
<organism evidence="2 3">
    <name type="scientific">Stegodyphus mimosarum</name>
    <name type="common">African social velvet spider</name>
    <dbReference type="NCBI Taxonomy" id="407821"/>
    <lineage>
        <taxon>Eukaryota</taxon>
        <taxon>Metazoa</taxon>
        <taxon>Ecdysozoa</taxon>
        <taxon>Arthropoda</taxon>
        <taxon>Chelicerata</taxon>
        <taxon>Arachnida</taxon>
        <taxon>Araneae</taxon>
        <taxon>Araneomorphae</taxon>
        <taxon>Entelegynae</taxon>
        <taxon>Eresoidea</taxon>
        <taxon>Eresidae</taxon>
        <taxon>Stegodyphus</taxon>
    </lineage>
</organism>
<proteinExistence type="predicted"/>
<evidence type="ECO:0000313" key="2">
    <source>
        <dbReference type="EMBL" id="KFM69882.1"/>
    </source>
</evidence>
<reference evidence="2 3" key="1">
    <citation type="submission" date="2013-11" db="EMBL/GenBank/DDBJ databases">
        <title>Genome sequencing of Stegodyphus mimosarum.</title>
        <authorList>
            <person name="Bechsgaard J."/>
        </authorList>
    </citation>
    <scope>NUCLEOTIDE SEQUENCE [LARGE SCALE GENOMIC DNA]</scope>
</reference>
<feature type="region of interest" description="Disordered" evidence="1">
    <location>
        <begin position="1"/>
        <end position="98"/>
    </location>
</feature>
<sequence length="126" mass="14298">MSKNKTKKSLQPSRNAEVMRREALKHTKEKDPIEKSLKEGTGANSSTEKENVPTLRRSKRKPPISKMESNTDSSEQQPNKSLKVKNSAAKTIKCTSTINPKLEISSIKDLEPDTLSMESFYFEERE</sequence>